<dbReference type="InterPro" id="IPR007781">
    <property type="entry name" value="NAGLU"/>
</dbReference>
<reference evidence="4 5" key="1">
    <citation type="submission" date="2020-07" db="EMBL/GenBank/DDBJ databases">
        <title>Sequencing the genomes of 1000 actinobacteria strains.</title>
        <authorList>
            <person name="Klenk H.-P."/>
        </authorList>
    </citation>
    <scope>NUCLEOTIDE SEQUENCE [LARGE SCALE GENOMIC DNA]</scope>
    <source>
        <strain evidence="4 5">DSM 26487</strain>
    </source>
</reference>
<dbReference type="Pfam" id="PF00754">
    <property type="entry name" value="F5_F8_type_C"/>
    <property type="match status" value="1"/>
</dbReference>
<dbReference type="InterPro" id="IPR000421">
    <property type="entry name" value="FA58C"/>
</dbReference>
<feature type="region of interest" description="Disordered" evidence="2">
    <location>
        <begin position="50"/>
        <end position="69"/>
    </location>
</feature>
<evidence type="ECO:0000256" key="2">
    <source>
        <dbReference type="SAM" id="MobiDB-lite"/>
    </source>
</evidence>
<dbReference type="Pfam" id="PF08305">
    <property type="entry name" value="NPCBM"/>
    <property type="match status" value="1"/>
</dbReference>
<dbReference type="Proteomes" id="UP000564496">
    <property type="component" value="Unassembled WGS sequence"/>
</dbReference>
<evidence type="ECO:0000313" key="5">
    <source>
        <dbReference type="Proteomes" id="UP000564496"/>
    </source>
</evidence>
<dbReference type="SMART" id="SM00776">
    <property type="entry name" value="NPCBM"/>
    <property type="match status" value="1"/>
</dbReference>
<dbReference type="Gene3D" id="2.60.120.1060">
    <property type="entry name" value="NPCBM/NEW2 domain"/>
    <property type="match status" value="1"/>
</dbReference>
<organism evidence="4 5">
    <name type="scientific">Nocardioides panzhihuensis</name>
    <dbReference type="NCBI Taxonomy" id="860243"/>
    <lineage>
        <taxon>Bacteria</taxon>
        <taxon>Bacillati</taxon>
        <taxon>Actinomycetota</taxon>
        <taxon>Actinomycetes</taxon>
        <taxon>Propionibacteriales</taxon>
        <taxon>Nocardioidaceae</taxon>
        <taxon>Nocardioides</taxon>
    </lineage>
</organism>
<dbReference type="InterPro" id="IPR038637">
    <property type="entry name" value="NPCBM_sf"/>
</dbReference>
<evidence type="ECO:0000313" key="4">
    <source>
        <dbReference type="EMBL" id="NYI79651.1"/>
    </source>
</evidence>
<name>A0A7Z0DQU4_9ACTN</name>
<keyword evidence="1 4" id="KW-0378">Hydrolase</keyword>
<dbReference type="PANTHER" id="PTHR12872">
    <property type="entry name" value="ALPHA-N-ACETYLGLUCOSAMINIDASE"/>
    <property type="match status" value="1"/>
</dbReference>
<dbReference type="InterPro" id="IPR024732">
    <property type="entry name" value="NAGLU_C"/>
</dbReference>
<dbReference type="InterPro" id="IPR024733">
    <property type="entry name" value="NAGLU_tim-barrel"/>
</dbReference>
<feature type="domain" description="F5/8 type C" evidence="3">
    <location>
        <begin position="1023"/>
        <end position="1161"/>
    </location>
</feature>
<gene>
    <name evidence="4" type="ORF">BJ988_004299</name>
</gene>
<dbReference type="GO" id="GO:0005975">
    <property type="term" value="P:carbohydrate metabolic process"/>
    <property type="evidence" value="ECO:0007669"/>
    <property type="project" value="UniProtKB-ARBA"/>
</dbReference>
<feature type="region of interest" description="Disordered" evidence="2">
    <location>
        <begin position="867"/>
        <end position="901"/>
    </location>
</feature>
<dbReference type="Pfam" id="PF05089">
    <property type="entry name" value="NAGLU"/>
    <property type="match status" value="1"/>
</dbReference>
<sequence>MPLRQRRSQQAHPTSDRRQSPLRARGTTVGIVMAMLLGLLAATGSATVAAAGPSKQTPGFAASSHPADTRPARDALVRLLGSRHAARFQLSLRPDSTDRYRVSSRGSRILVEGTSTPALLMGVNAYLKKVAKADLSWTGNQVPIRGSLPLPTGPIEGTSLVSHRFSGNDTEDGYSGPFRTFDDWRQLVDINAMHGVNEMFLPVGSEMVYYRLLQEYGYSESEARGWIPSPVYQQWWLMQNMWNFTDPVTLALLEERADLGRRIADYMRSMGITPVLPGYFGTVPTDFADRNPGAITVPQGTWSGLRRPDWLAPTQELFGQVADRFYQIQDEVVGASTMYKMDLLHEGGSAGSVPVGKASVAVQDALDAAHPGAIWVALGWQSNPRQETLEAVDRSRMLIVDGLSDRNLDPQRDTQWKGTPYAFGSIWNFGGNSTVGAPIKAWNERFFEFRARPNSALNGIAILPEASYNNAVAMEFLAELPWQTGPVDLDAWFAEYADARYGATDPAARAAWKTLQDTAYSIAPNNNRSAGTSGLFAAVPSLTATRPSSYTAPGNRYDPAAFAAALPSLLQVKSSLRASDTYRHDLAEIARQVVVEYSHPLLAQIRQAYAEHDAAEFDRLTTAWIDAIDTADRISATRADQMVGPWLASARAFASSPEEAAALEHDARRILASWTLNLSLTDYAYRDWSGLLNGYYAPRWERYFAALRESLRTGEAPAAISWQSVADEWARATDRYPTRPEGETYAEATRALQQLSAADLGAAVSVRPAGTIGEDPGTVALTVTNNNPFAALENLAARVAAPDGIVATAAGELPSRLAPGATATMSWTVASGADLPSAATEAEVDVEVTYGQQAGTKQKTARAVLPVDGPGRTQLSDVPFSSSRNHDGEHPIARDTVTPATPSGAGAPILLDGVAYSKGLGTNAAGEARFELGQSCQRFTTVVGIDDAMNHAADGDVVVEVWGDGRRIHATPVLRSGLAATGTEAVRLDVDISGVRQLRIVIDRSDGNRSFDAASFGAPTLACSGELPTPLSEGKPATASSSEGAATPARAVDAKLHTNWLCNPAQCAGKPAWLRVDLGASHAISGVRVTPYYADRRSYRYTVEGSADGITYTPIAAKTADSPQTDVGDWYAVSGSFRYVRVTGTGNTSNANTLHLQELAVYGG</sequence>
<dbReference type="PANTHER" id="PTHR12872:SF1">
    <property type="entry name" value="ALPHA-N-ACETYLGLUCOSAMINIDASE"/>
    <property type="match status" value="1"/>
</dbReference>
<feature type="region of interest" description="Disordered" evidence="2">
    <location>
        <begin position="1027"/>
        <end position="1046"/>
    </location>
</feature>
<dbReference type="InterPro" id="IPR029018">
    <property type="entry name" value="Hex-like_dom2"/>
</dbReference>
<dbReference type="Gene3D" id="3.20.20.80">
    <property type="entry name" value="Glycosidases"/>
    <property type="match status" value="1"/>
</dbReference>
<evidence type="ECO:0000256" key="1">
    <source>
        <dbReference type="ARBA" id="ARBA00022801"/>
    </source>
</evidence>
<dbReference type="Gene3D" id="2.60.120.260">
    <property type="entry name" value="Galactose-binding domain-like"/>
    <property type="match status" value="1"/>
</dbReference>
<keyword evidence="4" id="KW-0326">Glycosidase</keyword>
<proteinExistence type="predicted"/>
<dbReference type="InterPro" id="IPR008979">
    <property type="entry name" value="Galactose-bd-like_sf"/>
</dbReference>
<dbReference type="PROSITE" id="PS50022">
    <property type="entry name" value="FA58C_3"/>
    <property type="match status" value="1"/>
</dbReference>
<dbReference type="RefSeq" id="WP_179659931.1">
    <property type="nucleotide sequence ID" value="NZ_JACBZR010000001.1"/>
</dbReference>
<dbReference type="InterPro" id="IPR013222">
    <property type="entry name" value="Glyco_hyd_98_carb-bd"/>
</dbReference>
<comment type="caution">
    <text evidence="4">The sequence shown here is derived from an EMBL/GenBank/DDBJ whole genome shotgun (WGS) entry which is preliminary data.</text>
</comment>
<dbReference type="GO" id="GO:0004561">
    <property type="term" value="F:alpha-N-acetylglucosaminidase activity"/>
    <property type="evidence" value="ECO:0007669"/>
    <property type="project" value="UniProtKB-EC"/>
</dbReference>
<feature type="compositionally biased region" description="Basic and acidic residues" evidence="2">
    <location>
        <begin position="884"/>
        <end position="893"/>
    </location>
</feature>
<dbReference type="InterPro" id="IPR024240">
    <property type="entry name" value="NAGLU_N"/>
</dbReference>
<dbReference type="EC" id="3.2.1.50" evidence="4"/>
<feature type="compositionally biased region" description="Polar residues" evidence="2">
    <location>
        <begin position="873"/>
        <end position="883"/>
    </location>
</feature>
<keyword evidence="5" id="KW-1185">Reference proteome</keyword>
<dbReference type="Gene3D" id="3.30.379.10">
    <property type="entry name" value="Chitobiase/beta-hexosaminidase domain 2-like"/>
    <property type="match status" value="1"/>
</dbReference>
<dbReference type="Pfam" id="PF12971">
    <property type="entry name" value="NAGLU_N"/>
    <property type="match status" value="1"/>
</dbReference>
<dbReference type="AlphaFoldDB" id="A0A7Z0DQU4"/>
<accession>A0A7Z0DQU4</accession>
<dbReference type="Gene3D" id="1.20.120.670">
    <property type="entry name" value="N-acetyl-b-d-glucoasminidase"/>
    <property type="match status" value="1"/>
</dbReference>
<dbReference type="SUPFAM" id="SSF49785">
    <property type="entry name" value="Galactose-binding domain-like"/>
    <property type="match status" value="2"/>
</dbReference>
<feature type="region of interest" description="Disordered" evidence="2">
    <location>
        <begin position="1"/>
        <end position="24"/>
    </location>
</feature>
<protein>
    <submittedName>
        <fullName evidence="4">Alpha-N-acetylglucosaminidase</fullName>
        <ecNumber evidence="4">3.2.1.50</ecNumber>
    </submittedName>
</protein>
<dbReference type="EMBL" id="JACBZR010000001">
    <property type="protein sequence ID" value="NYI79651.1"/>
    <property type="molecule type" value="Genomic_DNA"/>
</dbReference>
<evidence type="ECO:0000259" key="3">
    <source>
        <dbReference type="PROSITE" id="PS50022"/>
    </source>
</evidence>
<dbReference type="Pfam" id="PF12972">
    <property type="entry name" value="NAGLU_C"/>
    <property type="match status" value="1"/>
</dbReference>